<feature type="domain" description="DUF6851" evidence="2">
    <location>
        <begin position="72"/>
        <end position="211"/>
    </location>
</feature>
<keyword evidence="1" id="KW-0732">Signal</keyword>
<dbReference type="CDD" id="cd03398">
    <property type="entry name" value="PAP2_haloperoxidase"/>
    <property type="match status" value="1"/>
</dbReference>
<dbReference type="OrthoDB" id="103227at2"/>
<evidence type="ECO:0000259" key="2">
    <source>
        <dbReference type="Pfam" id="PF21167"/>
    </source>
</evidence>
<dbReference type="AlphaFoldDB" id="A0A5Q0GXV2"/>
<dbReference type="KEGG" id="ssyi:EKG83_13240"/>
<dbReference type="InterPro" id="IPR055161">
    <property type="entry name" value="NapH1-like_2nd"/>
</dbReference>
<dbReference type="SUPFAM" id="SSF48317">
    <property type="entry name" value="Acid phosphatase/Vanadium-dependent haloperoxidase"/>
    <property type="match status" value="1"/>
</dbReference>
<protein>
    <submittedName>
        <fullName evidence="4">Phosphoesterase</fullName>
    </submittedName>
</protein>
<evidence type="ECO:0000313" key="4">
    <source>
        <dbReference type="EMBL" id="QFZ18320.1"/>
    </source>
</evidence>
<dbReference type="InterPro" id="IPR052559">
    <property type="entry name" value="V-haloperoxidase"/>
</dbReference>
<dbReference type="Pfam" id="PF21167">
    <property type="entry name" value="DUF6851"/>
    <property type="match status" value="1"/>
</dbReference>
<gene>
    <name evidence="4" type="ORF">EKG83_13240</name>
</gene>
<dbReference type="PANTHER" id="PTHR34599">
    <property type="entry name" value="PEROXIDASE-RELATED"/>
    <property type="match status" value="1"/>
</dbReference>
<evidence type="ECO:0000259" key="3">
    <source>
        <dbReference type="Pfam" id="PF22778"/>
    </source>
</evidence>
<proteinExistence type="predicted"/>
<evidence type="ECO:0000313" key="5">
    <source>
        <dbReference type="Proteomes" id="UP000325787"/>
    </source>
</evidence>
<dbReference type="InterPro" id="IPR036938">
    <property type="entry name" value="PAP2/HPO_sf"/>
</dbReference>
<accession>A0A5Q0GXV2</accession>
<name>A0A5Q0GXV2_SACSY</name>
<dbReference type="PANTHER" id="PTHR34599:SF2">
    <property type="entry name" value="TRAF-TYPE DOMAIN-CONTAINING PROTEIN"/>
    <property type="match status" value="1"/>
</dbReference>
<evidence type="ECO:0000256" key="1">
    <source>
        <dbReference type="SAM" id="SignalP"/>
    </source>
</evidence>
<feature type="chain" id="PRO_5024799154" evidence="1">
    <location>
        <begin position="34"/>
        <end position="497"/>
    </location>
</feature>
<reference evidence="5" key="1">
    <citation type="journal article" date="2021" name="Curr. Microbiol.">
        <title>Complete genome of nocamycin-producing strain Saccharothrix syringae NRRL B-16468 reveals the biosynthetic potential for secondary metabolites.</title>
        <authorList>
            <person name="Mo X."/>
            <person name="Yang S."/>
        </authorList>
    </citation>
    <scope>NUCLEOTIDE SEQUENCE [LARGE SCALE GENOMIC DNA]</scope>
    <source>
        <strain evidence="5">ATCC 51364 / DSM 43886 / JCM 6844 / KCTC 9398 / NBRC 14523 / NRRL B-16468 / INA 2240</strain>
    </source>
</reference>
<feature type="domain" description="Vanadium-dependent haloperoxidase NapH1-like second helical-bundle" evidence="3">
    <location>
        <begin position="321"/>
        <end position="488"/>
    </location>
</feature>
<feature type="signal peptide" evidence="1">
    <location>
        <begin position="1"/>
        <end position="33"/>
    </location>
</feature>
<dbReference type="Proteomes" id="UP000325787">
    <property type="component" value="Chromosome"/>
</dbReference>
<dbReference type="EMBL" id="CP034550">
    <property type="protein sequence ID" value="QFZ18320.1"/>
    <property type="molecule type" value="Genomic_DNA"/>
</dbReference>
<dbReference type="Gene3D" id="1.10.606.20">
    <property type="match status" value="1"/>
</dbReference>
<dbReference type="InterPro" id="IPR049283">
    <property type="entry name" value="DUF6851"/>
</dbReference>
<sequence length="497" mass="53570">MRSRSSRFRPGTAGVLAAALALGLPLAPAVARAAPAAAAAPNVVIRWSNAGMAAVSRSTMGPPMVARAYAVLHTCIYDAWAAYDARAAGTLFGNGLRRPVAERTAANKDEAISHAAYTAAVDVWPEYKADFDALMAALGYRPGSTSTPAWVGRRACGAVLDYRHRDGSNQLGDIAPGAYADYTGYAPVNRPMDIYQPLVPSTVQDVNRWQPLSYRVGDQVVTQTGTGPHWRHVTPFAMTSWDQFTGGLAPPARYGTVQFEQQAQQLIDYGADLDDRRKVVTEYWADDFPGTPRPPGRWLVIGQYVSTRDAHTVDDDAKMLFAVANAVFDASIACWGVKYQYDSVRPITAIRYLNRAKQIPSWARAGTGPELINGDTWLPYQPAVLMTPSFGDYVSGHSTFGAAAAEVFKSFTGSDAYGETLLYPRGASKVEPGLTPGRDITLSWSTFTEAEAENGISRLYGGIHFQAANQNGRVLGRQVGANAWAKAAKFFDGVASP</sequence>
<keyword evidence="5" id="KW-1185">Reference proteome</keyword>
<dbReference type="Pfam" id="PF22778">
    <property type="entry name" value="VCPO_2nd"/>
    <property type="match status" value="1"/>
</dbReference>
<organism evidence="4 5">
    <name type="scientific">Saccharothrix syringae</name>
    <name type="common">Nocardiopsis syringae</name>
    <dbReference type="NCBI Taxonomy" id="103733"/>
    <lineage>
        <taxon>Bacteria</taxon>
        <taxon>Bacillati</taxon>
        <taxon>Actinomycetota</taxon>
        <taxon>Actinomycetes</taxon>
        <taxon>Pseudonocardiales</taxon>
        <taxon>Pseudonocardiaceae</taxon>
        <taxon>Saccharothrix</taxon>
    </lineage>
</organism>
<dbReference type="RefSeq" id="WP_153278049.1">
    <property type="nucleotide sequence ID" value="NZ_CP034550.1"/>
</dbReference>